<evidence type="ECO:0000313" key="1">
    <source>
        <dbReference type="EMBL" id="GGG38379.1"/>
    </source>
</evidence>
<comment type="caution">
    <text evidence="1">The sequence shown here is derived from an EMBL/GenBank/DDBJ whole genome shotgun (WGS) entry which is preliminary data.</text>
</comment>
<dbReference type="Proteomes" id="UP000625976">
    <property type="component" value="Unassembled WGS sequence"/>
</dbReference>
<accession>A0A917GCN6</accession>
<dbReference type="AlphaFoldDB" id="A0A917GCN6"/>
<sequence length="79" mass="9105">MDMQLEKYELMEWLININDKSIISKIKKLKESLAQEPNGNIGLPQELELLLDQSMNDSKSGKTKAHVDVMQEIKAKYNL</sequence>
<protein>
    <submittedName>
        <fullName evidence="1">Uncharacterized protein</fullName>
    </submittedName>
</protein>
<reference evidence="1" key="1">
    <citation type="journal article" date="2014" name="Int. J. Syst. Evol. Microbiol.">
        <title>Complete genome sequence of Corynebacterium casei LMG S-19264T (=DSM 44701T), isolated from a smear-ripened cheese.</title>
        <authorList>
            <consortium name="US DOE Joint Genome Institute (JGI-PGF)"/>
            <person name="Walter F."/>
            <person name="Albersmeier A."/>
            <person name="Kalinowski J."/>
            <person name="Ruckert C."/>
        </authorList>
    </citation>
    <scope>NUCLEOTIDE SEQUENCE</scope>
    <source>
        <strain evidence="1">CGMCC 1.12751</strain>
    </source>
</reference>
<name>A0A917GCN6_9FLAO</name>
<evidence type="ECO:0000313" key="2">
    <source>
        <dbReference type="Proteomes" id="UP000625976"/>
    </source>
</evidence>
<dbReference type="EMBL" id="BMFQ01000001">
    <property type="protein sequence ID" value="GGG38379.1"/>
    <property type="molecule type" value="Genomic_DNA"/>
</dbReference>
<keyword evidence="2" id="KW-1185">Reference proteome</keyword>
<gene>
    <name evidence="1" type="ORF">GCM10010976_07660</name>
</gene>
<proteinExistence type="predicted"/>
<organism evidence="1 2">
    <name type="scientific">Bizionia arctica</name>
    <dbReference type="NCBI Taxonomy" id="1495645"/>
    <lineage>
        <taxon>Bacteria</taxon>
        <taxon>Pseudomonadati</taxon>
        <taxon>Bacteroidota</taxon>
        <taxon>Flavobacteriia</taxon>
        <taxon>Flavobacteriales</taxon>
        <taxon>Flavobacteriaceae</taxon>
        <taxon>Bizionia</taxon>
    </lineage>
</organism>
<reference evidence="1" key="2">
    <citation type="submission" date="2020-09" db="EMBL/GenBank/DDBJ databases">
        <authorList>
            <person name="Sun Q."/>
            <person name="Zhou Y."/>
        </authorList>
    </citation>
    <scope>NUCLEOTIDE SEQUENCE</scope>
    <source>
        <strain evidence="1">CGMCC 1.12751</strain>
    </source>
</reference>